<protein>
    <submittedName>
        <fullName evidence="3">Exocyst complex component 6B-like</fullName>
    </submittedName>
</protein>
<accession>A0A6S7FJK6</accession>
<comment type="caution">
    <text evidence="3">The sequence shown here is derived from an EMBL/GenBank/DDBJ whole genome shotgun (WGS) entry which is preliminary data.</text>
</comment>
<dbReference type="Pfam" id="PF04091">
    <property type="entry name" value="Sec15_C"/>
    <property type="match status" value="1"/>
</dbReference>
<dbReference type="AlphaFoldDB" id="A0A6S7FJK6"/>
<dbReference type="EMBL" id="CACRXK020000237">
    <property type="protein sequence ID" value="CAB3979875.1"/>
    <property type="molecule type" value="Genomic_DNA"/>
</dbReference>
<dbReference type="InterPro" id="IPR007225">
    <property type="entry name" value="EXOC6/Sec15"/>
</dbReference>
<keyword evidence="1" id="KW-0175">Coiled coil</keyword>
<organism evidence="3 4">
    <name type="scientific">Paramuricea clavata</name>
    <name type="common">Red gorgonian</name>
    <name type="synonym">Violescent sea-whip</name>
    <dbReference type="NCBI Taxonomy" id="317549"/>
    <lineage>
        <taxon>Eukaryota</taxon>
        <taxon>Metazoa</taxon>
        <taxon>Cnidaria</taxon>
        <taxon>Anthozoa</taxon>
        <taxon>Octocorallia</taxon>
        <taxon>Malacalcyonacea</taxon>
        <taxon>Plexauridae</taxon>
        <taxon>Paramuricea</taxon>
    </lineage>
</organism>
<evidence type="ECO:0000313" key="4">
    <source>
        <dbReference type="Proteomes" id="UP001152795"/>
    </source>
</evidence>
<dbReference type="InterPro" id="IPR046361">
    <property type="entry name" value="EXOC6/Sec15_C"/>
</dbReference>
<feature type="domain" description="Exocyst complex subunit EXOC6/Sec15 C-terminal" evidence="2">
    <location>
        <begin position="1"/>
        <end position="80"/>
    </location>
</feature>
<dbReference type="GO" id="GO:0000145">
    <property type="term" value="C:exocyst"/>
    <property type="evidence" value="ECO:0007669"/>
    <property type="project" value="TreeGrafter"/>
</dbReference>
<evidence type="ECO:0000313" key="3">
    <source>
        <dbReference type="EMBL" id="CAB3979875.1"/>
    </source>
</evidence>
<dbReference type="GO" id="GO:0006886">
    <property type="term" value="P:intracellular protein transport"/>
    <property type="evidence" value="ECO:0007669"/>
    <property type="project" value="InterPro"/>
</dbReference>
<keyword evidence="4" id="KW-1185">Reference proteome</keyword>
<name>A0A6S7FJK6_PARCT</name>
<gene>
    <name evidence="3" type="ORF">PACLA_8A044138</name>
</gene>
<dbReference type="Proteomes" id="UP001152795">
    <property type="component" value="Unassembled WGS sequence"/>
</dbReference>
<evidence type="ECO:0000259" key="2">
    <source>
        <dbReference type="Pfam" id="PF04091"/>
    </source>
</evidence>
<dbReference type="PANTHER" id="PTHR12702">
    <property type="entry name" value="SEC15"/>
    <property type="match status" value="1"/>
</dbReference>
<sequence>MNMNGLQAFNQDLRKCEEFANSNPVEGFNDGTLQMTFTELRQLVDLLMSGDWSTYMADHGKPHSKYSRVNPLVAARLLEKLYAESDKKRGISLLRKGDRERKKLWETTIKKLRSLDSDKNMN</sequence>
<proteinExistence type="predicted"/>
<dbReference type="GO" id="GO:0090522">
    <property type="term" value="P:vesicle tethering involved in exocytosis"/>
    <property type="evidence" value="ECO:0007669"/>
    <property type="project" value="InterPro"/>
</dbReference>
<dbReference type="GO" id="GO:0016020">
    <property type="term" value="C:membrane"/>
    <property type="evidence" value="ECO:0007669"/>
    <property type="project" value="TreeGrafter"/>
</dbReference>
<dbReference type="Gene3D" id="1.20.58.670">
    <property type="entry name" value="Dsl1p vesicle tethering complex, Tip20p subunit, domain D"/>
    <property type="match status" value="1"/>
</dbReference>
<evidence type="ECO:0000256" key="1">
    <source>
        <dbReference type="ARBA" id="ARBA00023054"/>
    </source>
</evidence>
<dbReference type="OrthoDB" id="10267033at2759"/>
<reference evidence="3" key="1">
    <citation type="submission" date="2020-04" db="EMBL/GenBank/DDBJ databases">
        <authorList>
            <person name="Alioto T."/>
            <person name="Alioto T."/>
            <person name="Gomez Garrido J."/>
        </authorList>
    </citation>
    <scope>NUCLEOTIDE SEQUENCE</scope>
    <source>
        <strain evidence="3">A484AB</strain>
    </source>
</reference>
<dbReference type="InterPro" id="IPR042044">
    <property type="entry name" value="EXOC6PINT-1/Sec15/Tip20_C_dom2"/>
</dbReference>
<dbReference type="GO" id="GO:0006893">
    <property type="term" value="P:Golgi to plasma membrane transport"/>
    <property type="evidence" value="ECO:0007669"/>
    <property type="project" value="TreeGrafter"/>
</dbReference>
<dbReference type="PANTHER" id="PTHR12702:SF0">
    <property type="entry name" value="EXOCYST COMPLEX COMPONENT 6"/>
    <property type="match status" value="1"/>
</dbReference>